<feature type="region of interest" description="Disordered" evidence="3">
    <location>
        <begin position="1"/>
        <end position="35"/>
    </location>
</feature>
<dbReference type="PROSITE" id="PS51450">
    <property type="entry name" value="LRR"/>
    <property type="match status" value="7"/>
</dbReference>
<dbReference type="SUPFAM" id="SSF52540">
    <property type="entry name" value="P-loop containing nucleoside triphosphate hydrolases"/>
    <property type="match status" value="1"/>
</dbReference>
<dbReference type="InterPro" id="IPR008144">
    <property type="entry name" value="Guanylate_kin-like_dom"/>
</dbReference>
<sequence>MEETSETNDNNENKKSENKDSEYEENEIAEHVEISDDVKDVDDEYEVAEDEQIVKELIEDGLSQVGHSASGTNQVYLNLTLQNKDICDISFLVDYDQIQVLDLSHNRLEDLSMLKCLPFLISLNVSNNQLKKIIDFTPPLRIREMNFSNNKISTIADLSMHASLHTLLLDFNEIEEISGLVNCASLKNLSISNNRISKITGLSKLNLKQLDLSYNDIRRIENLQDLEFIQYLNLSFNNIRSLRGLQEHGYLEEINLHKNQILDLSEIRYLRDLRMLRILNLSENPIKEIESYRISAVFKLSKLVELDEMQVTPEEKVHACNFFQPSKELSATKDHMYNLMKFYQQPQRLMDSSLPILEPYPMLIITGPLGLSKKQLVKQLSTEFSNFFSKVKGHTTAAVNTEEFYHVTEDEFETMRFKGEFLQTCTVCGVYHGISRSEIENVAKTGLAAVLTTTIDGVMGFKCTHYEPRVILVLPKDIEDFKQELYDSNRYNETEIDAALKNVNFCTNLHMERPGYFDTVITTDSYEERYGNLKETVLDFLGLNSSSSRKSCSFSRTPSLTKSIRSRLNNDNGGTDVFASSPVNISRAGNRSSLWSSHEHFIPSNTPNTPADFAYSRRFEATRSVLSRALIISTWNALPKYVAEASSIKSFK</sequence>
<dbReference type="SMART" id="SM00072">
    <property type="entry name" value="GuKc"/>
    <property type="match status" value="1"/>
</dbReference>
<reference evidence="5" key="1">
    <citation type="submission" date="2021-01" db="UniProtKB">
        <authorList>
            <consortium name="EnsemblMetazoa"/>
        </authorList>
    </citation>
    <scope>IDENTIFICATION</scope>
</reference>
<dbReference type="EnsemblMetazoa" id="CLYHEMT009390.3">
    <property type="protein sequence ID" value="CLYHEMP009390.3"/>
    <property type="gene ID" value="CLYHEMG009390"/>
</dbReference>
<dbReference type="SUPFAM" id="SSF52058">
    <property type="entry name" value="L domain-like"/>
    <property type="match status" value="1"/>
</dbReference>
<dbReference type="PANTHER" id="PTHR46652">
    <property type="entry name" value="LEUCINE-RICH REPEAT AND IQ DOMAIN-CONTAINING PROTEIN 1-RELATED"/>
    <property type="match status" value="1"/>
</dbReference>
<feature type="compositionally biased region" description="Basic and acidic residues" evidence="3">
    <location>
        <begin position="11"/>
        <end position="21"/>
    </location>
</feature>
<dbReference type="InterPro" id="IPR001611">
    <property type="entry name" value="Leu-rich_rpt"/>
</dbReference>
<evidence type="ECO:0000256" key="3">
    <source>
        <dbReference type="SAM" id="MobiDB-lite"/>
    </source>
</evidence>
<dbReference type="SMART" id="SM00364">
    <property type="entry name" value="LRR_BAC"/>
    <property type="match status" value="5"/>
</dbReference>
<organism evidence="5 6">
    <name type="scientific">Clytia hemisphaerica</name>
    <dbReference type="NCBI Taxonomy" id="252671"/>
    <lineage>
        <taxon>Eukaryota</taxon>
        <taxon>Metazoa</taxon>
        <taxon>Cnidaria</taxon>
        <taxon>Hydrozoa</taxon>
        <taxon>Hydroidolina</taxon>
        <taxon>Leptothecata</taxon>
        <taxon>Obeliida</taxon>
        <taxon>Clytiidae</taxon>
        <taxon>Clytia</taxon>
    </lineage>
</organism>
<evidence type="ECO:0000259" key="4">
    <source>
        <dbReference type="PROSITE" id="PS50052"/>
    </source>
</evidence>
<keyword evidence="6" id="KW-1185">Reference proteome</keyword>
<evidence type="ECO:0000313" key="6">
    <source>
        <dbReference type="Proteomes" id="UP000594262"/>
    </source>
</evidence>
<dbReference type="OrthoDB" id="6334211at2759"/>
<name>A0A7M5V495_9CNID</name>
<dbReference type="Pfam" id="PF00625">
    <property type="entry name" value="Guanylate_kin"/>
    <property type="match status" value="1"/>
</dbReference>
<accession>A0A7M5V495</accession>
<dbReference type="AlphaFoldDB" id="A0A7M5V495"/>
<dbReference type="Proteomes" id="UP000594262">
    <property type="component" value="Unplaced"/>
</dbReference>
<dbReference type="InterPro" id="IPR025875">
    <property type="entry name" value="Leu-rich_rpt_4"/>
</dbReference>
<dbReference type="Gene3D" id="3.80.10.10">
    <property type="entry name" value="Ribonuclease Inhibitor"/>
    <property type="match status" value="2"/>
</dbReference>
<proteinExistence type="predicted"/>
<protein>
    <recommendedName>
        <fullName evidence="4">Guanylate kinase-like domain-containing protein</fullName>
    </recommendedName>
</protein>
<dbReference type="Gene3D" id="3.40.50.300">
    <property type="entry name" value="P-loop containing nucleotide triphosphate hydrolases"/>
    <property type="match status" value="1"/>
</dbReference>
<dbReference type="Pfam" id="PF14580">
    <property type="entry name" value="LRR_9"/>
    <property type="match status" value="1"/>
</dbReference>
<dbReference type="PANTHER" id="PTHR46652:SF8">
    <property type="entry name" value="LEUCINE RICH REPEAT CONTAINING 23"/>
    <property type="match status" value="1"/>
</dbReference>
<evidence type="ECO:0000256" key="1">
    <source>
        <dbReference type="ARBA" id="ARBA00022614"/>
    </source>
</evidence>
<dbReference type="SMART" id="SM00365">
    <property type="entry name" value="LRR_SD22"/>
    <property type="match status" value="5"/>
</dbReference>
<evidence type="ECO:0000256" key="2">
    <source>
        <dbReference type="ARBA" id="ARBA00022737"/>
    </source>
</evidence>
<keyword evidence="1" id="KW-0433">Leucine-rich repeat</keyword>
<dbReference type="InterPro" id="IPR027417">
    <property type="entry name" value="P-loop_NTPase"/>
</dbReference>
<dbReference type="InterPro" id="IPR008145">
    <property type="entry name" value="GK/Ca_channel_bsu"/>
</dbReference>
<evidence type="ECO:0000313" key="5">
    <source>
        <dbReference type="EnsemblMetazoa" id="CLYHEMP009390.3"/>
    </source>
</evidence>
<feature type="domain" description="Guanylate kinase-like" evidence="4">
    <location>
        <begin position="360"/>
        <end position="538"/>
    </location>
</feature>
<dbReference type="Pfam" id="PF12799">
    <property type="entry name" value="LRR_4"/>
    <property type="match status" value="2"/>
</dbReference>
<dbReference type="InterPro" id="IPR032675">
    <property type="entry name" value="LRR_dom_sf"/>
</dbReference>
<dbReference type="InterPro" id="IPR050836">
    <property type="entry name" value="SDS22/Internalin_LRR"/>
</dbReference>
<keyword evidence="2" id="KW-0677">Repeat</keyword>
<dbReference type="PROSITE" id="PS50052">
    <property type="entry name" value="GUANYLATE_KINASE_2"/>
    <property type="match status" value="1"/>
</dbReference>